<dbReference type="SUPFAM" id="SSF52080">
    <property type="entry name" value="Ribosomal proteins L15p and L18e"/>
    <property type="match status" value="1"/>
</dbReference>
<accession>A0AAP0S3F0</accession>
<feature type="domain" description="RNase H type-1" evidence="4">
    <location>
        <begin position="3"/>
        <end position="77"/>
    </location>
</feature>
<comment type="similarity">
    <text evidence="1">Belongs to the universal ribosomal protein uL15 family.</text>
</comment>
<dbReference type="GO" id="GO:0022625">
    <property type="term" value="C:cytosolic large ribosomal subunit"/>
    <property type="evidence" value="ECO:0007669"/>
    <property type="project" value="TreeGrafter"/>
</dbReference>
<dbReference type="PANTHER" id="PTHR11721">
    <property type="entry name" value="60S RIBOSOMAL PROTEIN L27A"/>
    <property type="match status" value="1"/>
</dbReference>
<name>A0AAP0S3F0_LIQFO</name>
<reference evidence="5 6" key="1">
    <citation type="journal article" date="2024" name="Plant J.">
        <title>Genome sequences and population genomics reveal climatic adaptation and genomic divergence between two closely related sweetgum species.</title>
        <authorList>
            <person name="Xu W.Q."/>
            <person name="Ren C.Q."/>
            <person name="Zhang X.Y."/>
            <person name="Comes H.P."/>
            <person name="Liu X.H."/>
            <person name="Li Y.G."/>
            <person name="Kettle C.J."/>
            <person name="Jalonen R."/>
            <person name="Gaisberger H."/>
            <person name="Ma Y.Z."/>
            <person name="Qiu Y.X."/>
        </authorList>
    </citation>
    <scope>NUCLEOTIDE SEQUENCE [LARGE SCALE GENOMIC DNA]</scope>
    <source>
        <strain evidence="5">Hangzhou</strain>
    </source>
</reference>
<dbReference type="AlphaFoldDB" id="A0AAP0S3F0"/>
<gene>
    <name evidence="5" type="ORF">L1049_017520</name>
</gene>
<keyword evidence="6" id="KW-1185">Reference proteome</keyword>
<evidence type="ECO:0000256" key="1">
    <source>
        <dbReference type="ARBA" id="ARBA00007320"/>
    </source>
</evidence>
<evidence type="ECO:0000259" key="4">
    <source>
        <dbReference type="Pfam" id="PF13456"/>
    </source>
</evidence>
<dbReference type="Proteomes" id="UP001415857">
    <property type="component" value="Unassembled WGS sequence"/>
</dbReference>
<dbReference type="GO" id="GO:0003729">
    <property type="term" value="F:mRNA binding"/>
    <property type="evidence" value="ECO:0007669"/>
    <property type="project" value="UniProtKB-ARBA"/>
</dbReference>
<organism evidence="5 6">
    <name type="scientific">Liquidambar formosana</name>
    <name type="common">Formosan gum</name>
    <dbReference type="NCBI Taxonomy" id="63359"/>
    <lineage>
        <taxon>Eukaryota</taxon>
        <taxon>Viridiplantae</taxon>
        <taxon>Streptophyta</taxon>
        <taxon>Embryophyta</taxon>
        <taxon>Tracheophyta</taxon>
        <taxon>Spermatophyta</taxon>
        <taxon>Magnoliopsida</taxon>
        <taxon>eudicotyledons</taxon>
        <taxon>Gunneridae</taxon>
        <taxon>Pentapetalae</taxon>
        <taxon>Saxifragales</taxon>
        <taxon>Altingiaceae</taxon>
        <taxon>Liquidambar</taxon>
    </lineage>
</organism>
<evidence type="ECO:0000313" key="5">
    <source>
        <dbReference type="EMBL" id="KAK9289049.1"/>
    </source>
</evidence>
<evidence type="ECO:0000256" key="2">
    <source>
        <dbReference type="ARBA" id="ARBA00022980"/>
    </source>
</evidence>
<dbReference type="EMBL" id="JBBPBK010000003">
    <property type="protein sequence ID" value="KAK9289049.1"/>
    <property type="molecule type" value="Genomic_DNA"/>
</dbReference>
<evidence type="ECO:0000256" key="3">
    <source>
        <dbReference type="ARBA" id="ARBA00023274"/>
    </source>
</evidence>
<protein>
    <recommendedName>
        <fullName evidence="4">RNase H type-1 domain-containing protein</fullName>
    </recommendedName>
</protein>
<proteinExistence type="inferred from homology"/>
<sequence length="143" mass="15424">MARDDGGNILAATSKRVQGAFTLLHIEAMCMRFALGFIQDLDLEAIILEGDNAEVVNALKVREISLASVGLLIEDIKLEEVKDKASPGNISMIDVTHIRYFKVLGKGVPPSQRVVVKVELVKLASKNAEKKIKEVGGAVVLTA</sequence>
<keyword evidence="2" id="KW-0689">Ribosomal protein</keyword>
<dbReference type="Pfam" id="PF13456">
    <property type="entry name" value="RVT_3"/>
    <property type="match status" value="1"/>
</dbReference>
<dbReference type="InterPro" id="IPR036227">
    <property type="entry name" value="Ribosomal_uL15/eL18_sf"/>
</dbReference>
<dbReference type="InterPro" id="IPR002156">
    <property type="entry name" value="RNaseH_domain"/>
</dbReference>
<dbReference type="GO" id="GO:0003735">
    <property type="term" value="F:structural constituent of ribosome"/>
    <property type="evidence" value="ECO:0007669"/>
    <property type="project" value="TreeGrafter"/>
</dbReference>
<keyword evidence="3" id="KW-0687">Ribonucleoprotein</keyword>
<comment type="caution">
    <text evidence="5">The sequence shown here is derived from an EMBL/GenBank/DDBJ whole genome shotgun (WGS) entry which is preliminary data.</text>
</comment>
<dbReference type="GO" id="GO:0004523">
    <property type="term" value="F:RNA-DNA hybrid ribonuclease activity"/>
    <property type="evidence" value="ECO:0007669"/>
    <property type="project" value="InterPro"/>
</dbReference>
<dbReference type="PANTHER" id="PTHR11721:SF3">
    <property type="entry name" value="LARGE RIBOSOMAL SUBUNIT PROTEIN UL15"/>
    <property type="match status" value="1"/>
</dbReference>
<evidence type="ECO:0000313" key="6">
    <source>
        <dbReference type="Proteomes" id="UP001415857"/>
    </source>
</evidence>
<dbReference type="Gene3D" id="3.100.10.10">
    <property type="match status" value="1"/>
</dbReference>